<dbReference type="RefSeq" id="WP_014200434.1">
    <property type="nucleotide sequence ID" value="NC_016599.1"/>
</dbReference>
<dbReference type="EMBL" id="CP003156">
    <property type="protein sequence ID" value="AEV31073.1"/>
    <property type="molecule type" value="Genomic_DNA"/>
</dbReference>
<dbReference type="eggNOG" id="ENOG502Z8JG">
    <property type="taxonomic scope" value="Bacteria"/>
</dbReference>
<keyword evidence="3" id="KW-1185">Reference proteome</keyword>
<accession>G8R562</accession>
<dbReference type="PANTHER" id="PTHR40940">
    <property type="entry name" value="PROTEIN BATD-RELATED"/>
    <property type="match status" value="1"/>
</dbReference>
<evidence type="ECO:0008006" key="4">
    <source>
        <dbReference type="Google" id="ProtNLM"/>
    </source>
</evidence>
<dbReference type="STRING" id="926562.Oweho_0049"/>
<feature type="transmembrane region" description="Helical" evidence="1">
    <location>
        <begin position="315"/>
        <end position="337"/>
    </location>
</feature>
<organism evidence="2 3">
    <name type="scientific">Owenweeksia hongkongensis (strain DSM 17368 / CIP 108786 / JCM 12287 / NRRL B-23963 / UST20020801)</name>
    <dbReference type="NCBI Taxonomy" id="926562"/>
    <lineage>
        <taxon>Bacteria</taxon>
        <taxon>Pseudomonadati</taxon>
        <taxon>Bacteroidota</taxon>
        <taxon>Flavobacteriia</taxon>
        <taxon>Flavobacteriales</taxon>
        <taxon>Owenweeksiaceae</taxon>
        <taxon>Owenweeksia</taxon>
    </lineage>
</organism>
<proteinExistence type="predicted"/>
<sequence length="448" mass="51195">MRSLGKIVFLTWVLGVLLVFLSHSAQAQKLWSEVSLNKQSVYLGEPVEVTVSVYTSTWFTAGVDPGNVKVKDAYTVFFRNVSTSKTVAGKTVSGVQMIFNVFPNSAKNITFPELEIEVETPKEGGYKGIAHVVKTKPHQIKVRPIPPGFEAEQWLVTTSLSVSQQWDADIKNVKVGDVLTRTISRNAANTVSQLLPPVIWDSVAGISEYPYRSNVESHRSKTAISAKRTETMRYLFEKEGEVILPEMEFTWWNPYHKKLYKRTLKEVKIDVQPNPDLGMLASVRDSLQAQIAKTEAAEEQAEAPFTILGMSVKKFVTVLASIILLLVALMLMLKWALNYRRNYLLKYHSSELYYFRKLKKAIRRNNNKEQVKNLYIWIDRLHLKEPTLTYFAEVYGTENFYNQAQLFESRIAEGDLTYKLDVKELSKGRKKFVESGRYTIITNGWINP</sequence>
<keyword evidence="1" id="KW-0812">Transmembrane</keyword>
<evidence type="ECO:0000313" key="3">
    <source>
        <dbReference type="Proteomes" id="UP000005631"/>
    </source>
</evidence>
<dbReference type="AlphaFoldDB" id="G8R562"/>
<evidence type="ECO:0000313" key="2">
    <source>
        <dbReference type="EMBL" id="AEV31073.1"/>
    </source>
</evidence>
<dbReference type="PANTHER" id="PTHR40940:SF1">
    <property type="entry name" value="PROTEIN BATD"/>
    <property type="match status" value="1"/>
</dbReference>
<dbReference type="PATRIC" id="fig|926562.3.peg.47"/>
<gene>
    <name evidence="2" type="ordered locus">Oweho_0049</name>
</gene>
<dbReference type="KEGG" id="oho:Oweho_0049"/>
<dbReference type="Proteomes" id="UP000005631">
    <property type="component" value="Chromosome"/>
</dbReference>
<protein>
    <recommendedName>
        <fullName evidence="4">Oxygen tolerance</fullName>
    </recommendedName>
</protein>
<dbReference type="HOGENOM" id="CLU_635774_0_0_10"/>
<keyword evidence="1" id="KW-0472">Membrane</keyword>
<keyword evidence="1" id="KW-1133">Transmembrane helix</keyword>
<dbReference type="OrthoDB" id="650166at2"/>
<evidence type="ECO:0000256" key="1">
    <source>
        <dbReference type="SAM" id="Phobius"/>
    </source>
</evidence>
<name>G8R562_OWEHD</name>
<dbReference type="InterPro" id="IPR025738">
    <property type="entry name" value="BatD"/>
</dbReference>
<reference evidence="2 3" key="1">
    <citation type="journal article" date="2012" name="Stand. Genomic Sci.">
        <title>Genome sequence of the orange-pigmented seawater bacterium Owenweeksia hongkongensis type strain (UST20020801(T)).</title>
        <authorList>
            <person name="Riedel T."/>
            <person name="Held B."/>
            <person name="Nolan M."/>
            <person name="Lucas S."/>
            <person name="Lapidus A."/>
            <person name="Tice H."/>
            <person name="Del Rio T.G."/>
            <person name="Cheng J.F."/>
            <person name="Han C."/>
            <person name="Tapia R."/>
            <person name="Goodwin L.A."/>
            <person name="Pitluck S."/>
            <person name="Liolios K."/>
            <person name="Mavromatis K."/>
            <person name="Pagani I."/>
            <person name="Ivanova N."/>
            <person name="Mikhailova N."/>
            <person name="Pati A."/>
            <person name="Chen A."/>
            <person name="Palaniappan K."/>
            <person name="Rohde M."/>
            <person name="Tindall B.J."/>
            <person name="Detter J.C."/>
            <person name="Goker M."/>
            <person name="Woyke T."/>
            <person name="Bristow J."/>
            <person name="Eisen J.A."/>
            <person name="Markowitz V."/>
            <person name="Hugenholtz P."/>
            <person name="Klenk H.P."/>
            <person name="Kyrpides N.C."/>
        </authorList>
    </citation>
    <scope>NUCLEOTIDE SEQUENCE</scope>
    <source>
        <strain evidence="3">DSM 17368 / JCM 12287 / NRRL B-23963</strain>
    </source>
</reference>